<dbReference type="InterPro" id="IPR011990">
    <property type="entry name" value="TPR-like_helical_dom_sf"/>
</dbReference>
<reference evidence="2 3" key="1">
    <citation type="submission" date="2024-04" db="EMBL/GenBank/DDBJ databases">
        <title>Phyllosticta paracitricarpa is synonymous to the EU quarantine fungus P. citricarpa based on phylogenomic analyses.</title>
        <authorList>
            <consortium name="Lawrence Berkeley National Laboratory"/>
            <person name="Van ingen-buijs V.A."/>
            <person name="Van westerhoven A.C."/>
            <person name="Haridas S."/>
            <person name="Skiadas P."/>
            <person name="Martin F."/>
            <person name="Groenewald J.Z."/>
            <person name="Crous P.W."/>
            <person name="Seidl M.F."/>
        </authorList>
    </citation>
    <scope>NUCLEOTIDE SEQUENCE [LARGE SCALE GENOMIC DNA]</scope>
    <source>
        <strain evidence="2 3">CBS 141358</strain>
    </source>
</reference>
<dbReference type="EMBL" id="JBBPBF010000015">
    <property type="protein sequence ID" value="KAK7611162.1"/>
    <property type="molecule type" value="Genomic_DNA"/>
</dbReference>
<evidence type="ECO:0008006" key="4">
    <source>
        <dbReference type="Google" id="ProtNLM"/>
    </source>
</evidence>
<proteinExistence type="predicted"/>
<protein>
    <recommendedName>
        <fullName evidence="4">Tetratricopeptide repeat protein 15</fullName>
    </recommendedName>
</protein>
<dbReference type="PANTHER" id="PTHR21581:SF6">
    <property type="entry name" value="TRAFFICKING PROTEIN PARTICLE COMPLEX SUBUNIT 12"/>
    <property type="match status" value="1"/>
</dbReference>
<feature type="region of interest" description="Disordered" evidence="1">
    <location>
        <begin position="274"/>
        <end position="297"/>
    </location>
</feature>
<organism evidence="2 3">
    <name type="scientific">Phyllosticta paracitricarpa</name>
    <dbReference type="NCBI Taxonomy" id="2016321"/>
    <lineage>
        <taxon>Eukaryota</taxon>
        <taxon>Fungi</taxon>
        <taxon>Dikarya</taxon>
        <taxon>Ascomycota</taxon>
        <taxon>Pezizomycotina</taxon>
        <taxon>Dothideomycetes</taxon>
        <taxon>Dothideomycetes incertae sedis</taxon>
        <taxon>Botryosphaeriales</taxon>
        <taxon>Phyllostictaceae</taxon>
        <taxon>Phyllosticta</taxon>
    </lineage>
</organism>
<sequence>MSSSSPAPARGHARGPSTDERRRAPAVVTRRSTKGPLDADFNPLSDGPAPAPSAAAARSPQPSLRANSPAASLSTPSANLEKDFSHLLHPGNFHPLPPQTIPQPFLSSGHQPHASTPLHDLLANGHYRLAASAAANALLKETLPSDHEKIFELLYVRLACLSLLNQHALAAAEAKPLGDLSSAFYRHPLTGAHLVPWELRVLAVRLMGLGYGDWRRGVMGYYELAREARLEAIRAQNTEAKQTWKNRLLDLGIRVANALIEMGECEGAARHLTTLGPAESSKTADEAEPTPRTPEKSRLKTMEVLTWLRVGDVDAAKRSVAASSLPSPPTPSTADAAPPVDPLNALIAMAEGDYTSALTVWEALAAQNPADHMIAQNRAVCLLYVGRITDARDALERVIDEAQDSCVAFHALTFNLSTIYELCTERARDRKFELVEKVAAMEPSAMGWERQAADFKL</sequence>
<gene>
    <name evidence="2" type="ORF">JOL62DRAFT_501842</name>
</gene>
<dbReference type="SUPFAM" id="SSF48452">
    <property type="entry name" value="TPR-like"/>
    <property type="match status" value="1"/>
</dbReference>
<dbReference type="Pfam" id="PF14559">
    <property type="entry name" value="TPR_19"/>
    <property type="match status" value="1"/>
</dbReference>
<name>A0ABR1N7J7_9PEZI</name>
<evidence type="ECO:0000313" key="2">
    <source>
        <dbReference type="EMBL" id="KAK7611162.1"/>
    </source>
</evidence>
<comment type="caution">
    <text evidence="2">The sequence shown here is derived from an EMBL/GenBank/DDBJ whole genome shotgun (WGS) entry which is preliminary data.</text>
</comment>
<feature type="compositionally biased region" description="Low complexity" evidence="1">
    <location>
        <begin position="43"/>
        <end position="63"/>
    </location>
</feature>
<feature type="region of interest" description="Disordered" evidence="1">
    <location>
        <begin position="1"/>
        <end position="76"/>
    </location>
</feature>
<accession>A0ABR1N7J7</accession>
<dbReference type="PANTHER" id="PTHR21581">
    <property type="entry name" value="D-ALANYL-D-ALANINE CARBOXYPEPTIDASE"/>
    <property type="match status" value="1"/>
</dbReference>
<feature type="compositionally biased region" description="Polar residues" evidence="1">
    <location>
        <begin position="64"/>
        <end position="76"/>
    </location>
</feature>
<dbReference type="Gene3D" id="1.25.40.10">
    <property type="entry name" value="Tetratricopeptide repeat domain"/>
    <property type="match status" value="1"/>
</dbReference>
<keyword evidence="3" id="KW-1185">Reference proteome</keyword>
<dbReference type="Proteomes" id="UP001367316">
    <property type="component" value="Unassembled WGS sequence"/>
</dbReference>
<evidence type="ECO:0000256" key="1">
    <source>
        <dbReference type="SAM" id="MobiDB-lite"/>
    </source>
</evidence>
<evidence type="ECO:0000313" key="3">
    <source>
        <dbReference type="Proteomes" id="UP001367316"/>
    </source>
</evidence>